<protein>
    <recommendedName>
        <fullName evidence="2">PDZ domain-containing protein</fullName>
    </recommendedName>
</protein>
<dbReference type="SMART" id="SM00228">
    <property type="entry name" value="PDZ"/>
    <property type="match status" value="1"/>
</dbReference>
<dbReference type="Gene3D" id="2.30.42.10">
    <property type="match status" value="1"/>
</dbReference>
<dbReference type="RefSeq" id="WP_006008763.1">
    <property type="nucleotide sequence ID" value="NZ_AUAV01000016.1"/>
</dbReference>
<keyword evidence="4" id="KW-1185">Reference proteome</keyword>
<evidence type="ECO:0000313" key="3">
    <source>
        <dbReference type="EMBL" id="GAC27317.1"/>
    </source>
</evidence>
<dbReference type="EMBL" id="BAEQ01000009">
    <property type="protein sequence ID" value="GAC27317.1"/>
    <property type="molecule type" value="Genomic_DNA"/>
</dbReference>
<dbReference type="AlphaFoldDB" id="K6ZAF7"/>
<sequence>MKSKQSSISQAFTFLIGLCLLPSTTQAVQTSPESEMLIENLVKQITSTMAAVAEAEKRAGNDVSNLSLVLDLPGKQSSNLGLVLDTDDKQGFRVLSVSPGSLADNLNFQQGDLIASINGIETIFKGEPSAFAELENTVPGDTLRIGLNKQGKLSVIETIVTGQYTPPIKIEVGSESFDNAAPDAAMTARADDQSEIDNLACGSVSVFFSPPLTKRFYNAYVIKIGERVVSPNRSSFRLPPGKHTFYVHELINDSFFTRRSRVSQRPKTIEIDVAANTTYYLAAKFNSDKSTRERDGEYWDPIVWKVREDLPCQL</sequence>
<dbReference type="SUPFAM" id="SSF50156">
    <property type="entry name" value="PDZ domain-like"/>
    <property type="match status" value="1"/>
</dbReference>
<accession>K6ZAF7</accession>
<organism evidence="3 4">
    <name type="scientific">Brumicola pallidula DSM 14239 = ACAM 615</name>
    <dbReference type="NCBI Taxonomy" id="1121922"/>
    <lineage>
        <taxon>Bacteria</taxon>
        <taxon>Pseudomonadati</taxon>
        <taxon>Pseudomonadota</taxon>
        <taxon>Gammaproteobacteria</taxon>
        <taxon>Alteromonadales</taxon>
        <taxon>Alteromonadaceae</taxon>
        <taxon>Brumicola</taxon>
    </lineage>
</organism>
<dbReference type="InterPro" id="IPR036034">
    <property type="entry name" value="PDZ_sf"/>
</dbReference>
<dbReference type="Proteomes" id="UP000006251">
    <property type="component" value="Unassembled WGS sequence"/>
</dbReference>
<reference evidence="4" key="1">
    <citation type="journal article" date="2014" name="Environ. Microbiol.">
        <title>Comparative genomics of the marine bacterial genus Glaciecola reveals the high degree of genomic diversity and genomic characteristic for cold adaptation.</title>
        <authorList>
            <person name="Qin Q.L."/>
            <person name="Xie B.B."/>
            <person name="Yu Y."/>
            <person name="Shu Y.L."/>
            <person name="Rong J.C."/>
            <person name="Zhang Y.J."/>
            <person name="Zhao D.L."/>
            <person name="Chen X.L."/>
            <person name="Zhang X.Y."/>
            <person name="Chen B."/>
            <person name="Zhou B.C."/>
            <person name="Zhang Y.Z."/>
        </authorList>
    </citation>
    <scope>NUCLEOTIDE SEQUENCE [LARGE SCALE GENOMIC DNA]</scope>
    <source>
        <strain evidence="4">ACAM 615</strain>
    </source>
</reference>
<dbReference type="STRING" id="1121922.GCA_000428905_03003"/>
<evidence type="ECO:0000259" key="2">
    <source>
        <dbReference type="PROSITE" id="PS50106"/>
    </source>
</evidence>
<feature type="chain" id="PRO_5003898078" description="PDZ domain-containing protein" evidence="1">
    <location>
        <begin position="28"/>
        <end position="314"/>
    </location>
</feature>
<proteinExistence type="predicted"/>
<feature type="signal peptide" evidence="1">
    <location>
        <begin position="1"/>
        <end position="27"/>
    </location>
</feature>
<evidence type="ECO:0000256" key="1">
    <source>
        <dbReference type="SAM" id="SignalP"/>
    </source>
</evidence>
<name>K6ZAF7_9ALTE</name>
<dbReference type="PROSITE" id="PS50106">
    <property type="entry name" value="PDZ"/>
    <property type="match status" value="1"/>
</dbReference>
<feature type="domain" description="PDZ" evidence="2">
    <location>
        <begin position="69"/>
        <end position="126"/>
    </location>
</feature>
<dbReference type="InterPro" id="IPR001478">
    <property type="entry name" value="PDZ"/>
</dbReference>
<comment type="caution">
    <text evidence="3">The sequence shown here is derived from an EMBL/GenBank/DDBJ whole genome shotgun (WGS) entry which is preliminary data.</text>
</comment>
<gene>
    <name evidence="3" type="ORF">GPAL_0437</name>
</gene>
<evidence type="ECO:0000313" key="4">
    <source>
        <dbReference type="Proteomes" id="UP000006251"/>
    </source>
</evidence>
<keyword evidence="1" id="KW-0732">Signal</keyword>
<dbReference type="OrthoDB" id="6402251at2"/>